<dbReference type="InterPro" id="IPR016181">
    <property type="entry name" value="Acyl_CoA_acyltransferase"/>
</dbReference>
<dbReference type="RefSeq" id="WP_354602862.1">
    <property type="nucleotide sequence ID" value="NZ_JBEWZI010000040.1"/>
</dbReference>
<gene>
    <name evidence="2" type="ORF">ABXR19_19630</name>
</gene>
<dbReference type="PANTHER" id="PTHR43617">
    <property type="entry name" value="L-AMINO ACID N-ACETYLTRANSFERASE"/>
    <property type="match status" value="1"/>
</dbReference>
<keyword evidence="2" id="KW-0012">Acyltransferase</keyword>
<sequence length="167" mass="18103">MPHIRPETSSDIDAIRQLTVQAFAGQAHSNQTEHLLIDALREASALSVSLVAEQNGEIIGHIAFSRVRIDGADCGWFGLAPISVLPQYQRQGIGSALIAAGLTRLDKLDAQGCVVLGDPAYYRRFGFRPYPGLILDDVPADYFMAHPATDICPQGRVSFHPAFALCD</sequence>
<dbReference type="Gene3D" id="3.40.630.30">
    <property type="match status" value="1"/>
</dbReference>
<dbReference type="Pfam" id="PF13508">
    <property type="entry name" value="Acetyltransf_7"/>
    <property type="match status" value="1"/>
</dbReference>
<protein>
    <submittedName>
        <fullName evidence="2">N-acetyltransferase</fullName>
        <ecNumber evidence="2">2.3.1.-</ecNumber>
    </submittedName>
</protein>
<dbReference type="GO" id="GO:0016746">
    <property type="term" value="F:acyltransferase activity"/>
    <property type="evidence" value="ECO:0007669"/>
    <property type="project" value="UniProtKB-KW"/>
</dbReference>
<dbReference type="SUPFAM" id="SSF55729">
    <property type="entry name" value="Acyl-CoA N-acyltransferases (Nat)"/>
    <property type="match status" value="1"/>
</dbReference>
<keyword evidence="3" id="KW-1185">Reference proteome</keyword>
<dbReference type="InterPro" id="IPR050276">
    <property type="entry name" value="MshD_Acetyltransferase"/>
</dbReference>
<dbReference type="PROSITE" id="PS51186">
    <property type="entry name" value="GNAT"/>
    <property type="match status" value="1"/>
</dbReference>
<comment type="caution">
    <text evidence="2">The sequence shown here is derived from an EMBL/GenBank/DDBJ whole genome shotgun (WGS) entry which is preliminary data.</text>
</comment>
<dbReference type="InterPro" id="IPR000182">
    <property type="entry name" value="GNAT_dom"/>
</dbReference>
<name>A0ABV2TR46_9RHOO</name>
<dbReference type="CDD" id="cd04301">
    <property type="entry name" value="NAT_SF"/>
    <property type="match status" value="1"/>
</dbReference>
<keyword evidence="2" id="KW-0808">Transferase</keyword>
<reference evidence="2 3" key="1">
    <citation type="submission" date="2024-07" db="EMBL/GenBank/DDBJ databases">
        <title>Uliginosibacterium flavum JJ3220;KACC:17644.</title>
        <authorList>
            <person name="Kim M.K."/>
        </authorList>
    </citation>
    <scope>NUCLEOTIDE SEQUENCE [LARGE SCALE GENOMIC DNA]</scope>
    <source>
        <strain evidence="2 3">KACC:17644</strain>
    </source>
</reference>
<proteinExistence type="predicted"/>
<dbReference type="EC" id="2.3.1.-" evidence="2"/>
<organism evidence="2 3">
    <name type="scientific">Uliginosibacterium flavum</name>
    <dbReference type="NCBI Taxonomy" id="1396831"/>
    <lineage>
        <taxon>Bacteria</taxon>
        <taxon>Pseudomonadati</taxon>
        <taxon>Pseudomonadota</taxon>
        <taxon>Betaproteobacteria</taxon>
        <taxon>Rhodocyclales</taxon>
        <taxon>Zoogloeaceae</taxon>
        <taxon>Uliginosibacterium</taxon>
    </lineage>
</organism>
<dbReference type="Proteomes" id="UP001549691">
    <property type="component" value="Unassembled WGS sequence"/>
</dbReference>
<evidence type="ECO:0000313" key="3">
    <source>
        <dbReference type="Proteomes" id="UP001549691"/>
    </source>
</evidence>
<feature type="domain" description="N-acetyltransferase" evidence="1">
    <location>
        <begin position="2"/>
        <end position="149"/>
    </location>
</feature>
<evidence type="ECO:0000313" key="2">
    <source>
        <dbReference type="EMBL" id="MET7016404.1"/>
    </source>
</evidence>
<accession>A0ABV2TR46</accession>
<dbReference type="EMBL" id="JBEWZI010000040">
    <property type="protein sequence ID" value="MET7016404.1"/>
    <property type="molecule type" value="Genomic_DNA"/>
</dbReference>
<evidence type="ECO:0000259" key="1">
    <source>
        <dbReference type="PROSITE" id="PS51186"/>
    </source>
</evidence>
<dbReference type="PANTHER" id="PTHR43617:SF2">
    <property type="entry name" value="UPF0039 PROTEIN SLL0451"/>
    <property type="match status" value="1"/>
</dbReference>